<dbReference type="Proteomes" id="UP000306393">
    <property type="component" value="Unassembled WGS sequence"/>
</dbReference>
<dbReference type="EMBL" id="QGAC01000001">
    <property type="protein sequence ID" value="TKJ94892.1"/>
    <property type="molecule type" value="Genomic_DNA"/>
</dbReference>
<dbReference type="RefSeq" id="WP_062743592.1">
    <property type="nucleotide sequence ID" value="NZ_CP022725.1"/>
</dbReference>
<sequence length="67" mass="7723">MHDNNEEYPREIYAVIGRAVSELIAASQPLDKKSVLIMLQAHSTRTTDADLQGIYRKAFRYLLESFH</sequence>
<reference evidence="1 2" key="1">
    <citation type="journal article" date="2019" name="Sci. Rep.">
        <title>Differences in resource use lead to coexistence of seed-transmitted microbial populations.</title>
        <authorList>
            <person name="Torres-Cortes G."/>
            <person name="Garcia B.J."/>
            <person name="Compant S."/>
            <person name="Rezki S."/>
            <person name="Jones P."/>
            <person name="Preveaux A."/>
            <person name="Briand M."/>
            <person name="Roulet A."/>
            <person name="Bouchez O."/>
            <person name="Jacobson D."/>
            <person name="Barret M."/>
        </authorList>
    </citation>
    <scope>NUCLEOTIDE SEQUENCE [LARGE SCALE GENOMIC DNA]</scope>
    <source>
        <strain evidence="1 2">CFBP13511</strain>
    </source>
</reference>
<name>A0A3Q8H583_9GAMM</name>
<evidence type="ECO:0000313" key="1">
    <source>
        <dbReference type="EMBL" id="TKJ94892.1"/>
    </source>
</evidence>
<dbReference type="OrthoDB" id="6521766at2"/>
<dbReference type="AlphaFoldDB" id="A0A3Q8H583"/>
<gene>
    <name evidence="1" type="ORF">EpCFBP13511_00585</name>
</gene>
<protein>
    <submittedName>
        <fullName evidence="1">Uncharacterized protein</fullName>
    </submittedName>
</protein>
<organism evidence="1 2">
    <name type="scientific">Erwinia persicina</name>
    <dbReference type="NCBI Taxonomy" id="55211"/>
    <lineage>
        <taxon>Bacteria</taxon>
        <taxon>Pseudomonadati</taxon>
        <taxon>Pseudomonadota</taxon>
        <taxon>Gammaproteobacteria</taxon>
        <taxon>Enterobacterales</taxon>
        <taxon>Erwiniaceae</taxon>
        <taxon>Erwinia</taxon>
    </lineage>
</organism>
<comment type="caution">
    <text evidence="1">The sequence shown here is derived from an EMBL/GenBank/DDBJ whole genome shotgun (WGS) entry which is preliminary data.</text>
</comment>
<accession>A0A3Q8H583</accession>
<evidence type="ECO:0000313" key="2">
    <source>
        <dbReference type="Proteomes" id="UP000306393"/>
    </source>
</evidence>
<dbReference type="KEGG" id="epe:CI789_09665"/>
<proteinExistence type="predicted"/>
<dbReference type="Gene3D" id="1.20.5.5260">
    <property type="match status" value="1"/>
</dbReference>